<evidence type="ECO:0000259" key="2">
    <source>
        <dbReference type="Pfam" id="PF20651"/>
    </source>
</evidence>
<dbReference type="Proteomes" id="UP001054945">
    <property type="component" value="Unassembled WGS sequence"/>
</dbReference>
<dbReference type="GO" id="GO:0090522">
    <property type="term" value="P:vesicle tethering involved in exocytosis"/>
    <property type="evidence" value="ECO:0007669"/>
    <property type="project" value="InterPro"/>
</dbReference>
<dbReference type="GO" id="GO:0016020">
    <property type="term" value="C:membrane"/>
    <property type="evidence" value="ECO:0007669"/>
    <property type="project" value="TreeGrafter"/>
</dbReference>
<dbReference type="InterPro" id="IPR048359">
    <property type="entry name" value="EXOC6_Sec15_N"/>
</dbReference>
<dbReference type="InterPro" id="IPR007225">
    <property type="entry name" value="EXOC6/Sec15"/>
</dbReference>
<feature type="domain" description="Exocyst complex component EXOC6/Sec15 N-terminal" evidence="2">
    <location>
        <begin position="88"/>
        <end position="191"/>
    </location>
</feature>
<name>A0AAV4W2L7_CAEEX</name>
<dbReference type="PANTHER" id="PTHR12702:SF0">
    <property type="entry name" value="EXOCYST COMPLEX COMPONENT 6"/>
    <property type="match status" value="1"/>
</dbReference>
<evidence type="ECO:0000313" key="3">
    <source>
        <dbReference type="EMBL" id="GIY76957.1"/>
    </source>
</evidence>
<proteinExistence type="predicted"/>
<dbReference type="EMBL" id="BPLR01015556">
    <property type="protein sequence ID" value="GIY76957.1"/>
    <property type="molecule type" value="Genomic_DNA"/>
</dbReference>
<dbReference type="PANTHER" id="PTHR12702">
    <property type="entry name" value="SEC15"/>
    <property type="match status" value="1"/>
</dbReference>
<keyword evidence="4" id="KW-1185">Reference proteome</keyword>
<accession>A0AAV4W2L7</accession>
<dbReference type="GO" id="GO:0006886">
    <property type="term" value="P:intracellular protein transport"/>
    <property type="evidence" value="ECO:0007669"/>
    <property type="project" value="InterPro"/>
</dbReference>
<evidence type="ECO:0000313" key="4">
    <source>
        <dbReference type="Proteomes" id="UP001054945"/>
    </source>
</evidence>
<comment type="caution">
    <text evidence="3">The sequence shown here is derived from an EMBL/GenBank/DDBJ whole genome shotgun (WGS) entry which is preliminary data.</text>
</comment>
<gene>
    <name evidence="3" type="primary">EXOC6B</name>
    <name evidence="3" type="ORF">CEXT_195331</name>
</gene>
<sequence>MNVSSDQERSVARRLKSFYESCVSSLRYIFRRGIMARQIGLEDSRESNAILLKYISVISAERRLSVLDIIPYTTAIYEGDEYEKFMERLDARIKNHDRDIERMCNFHYQGFIDSIRELLQVRTKAQKLKSEVQLTNDDLQQSAKKVMQKAEELVKHRRIQYNISCAINNLNLCQPVLEMYFKLLHQMKEKKVLSST</sequence>
<dbReference type="AlphaFoldDB" id="A0AAV4W2L7"/>
<keyword evidence="1" id="KW-0175">Coiled coil</keyword>
<dbReference type="Pfam" id="PF20651">
    <property type="entry name" value="EXOC6_Sec15_N"/>
    <property type="match status" value="1"/>
</dbReference>
<evidence type="ECO:0000256" key="1">
    <source>
        <dbReference type="SAM" id="Coils"/>
    </source>
</evidence>
<feature type="coiled-coil region" evidence="1">
    <location>
        <begin position="125"/>
        <end position="156"/>
    </location>
</feature>
<protein>
    <submittedName>
        <fullName evidence="3">Exocyst complex component 6B</fullName>
    </submittedName>
</protein>
<dbReference type="GO" id="GO:0006893">
    <property type="term" value="P:Golgi to plasma membrane transport"/>
    <property type="evidence" value="ECO:0007669"/>
    <property type="project" value="TreeGrafter"/>
</dbReference>
<dbReference type="GO" id="GO:0000145">
    <property type="term" value="C:exocyst"/>
    <property type="evidence" value="ECO:0007669"/>
    <property type="project" value="TreeGrafter"/>
</dbReference>
<organism evidence="3 4">
    <name type="scientific">Caerostris extrusa</name>
    <name type="common">Bark spider</name>
    <name type="synonym">Caerostris bankana</name>
    <dbReference type="NCBI Taxonomy" id="172846"/>
    <lineage>
        <taxon>Eukaryota</taxon>
        <taxon>Metazoa</taxon>
        <taxon>Ecdysozoa</taxon>
        <taxon>Arthropoda</taxon>
        <taxon>Chelicerata</taxon>
        <taxon>Arachnida</taxon>
        <taxon>Araneae</taxon>
        <taxon>Araneomorphae</taxon>
        <taxon>Entelegynae</taxon>
        <taxon>Araneoidea</taxon>
        <taxon>Araneidae</taxon>
        <taxon>Caerostris</taxon>
    </lineage>
</organism>
<reference evidence="3 4" key="1">
    <citation type="submission" date="2021-06" db="EMBL/GenBank/DDBJ databases">
        <title>Caerostris extrusa draft genome.</title>
        <authorList>
            <person name="Kono N."/>
            <person name="Arakawa K."/>
        </authorList>
    </citation>
    <scope>NUCLEOTIDE SEQUENCE [LARGE SCALE GENOMIC DNA]</scope>
</reference>